<dbReference type="EMBL" id="JADHEI010000033">
    <property type="protein sequence ID" value="MBF2735252.1"/>
    <property type="molecule type" value="Genomic_DNA"/>
</dbReference>
<keyword evidence="3" id="KW-0472">Membrane</keyword>
<feature type="region of interest" description="Disordered" evidence="4">
    <location>
        <begin position="568"/>
        <end position="589"/>
    </location>
</feature>
<dbReference type="Pfam" id="PF03717">
    <property type="entry name" value="PBP_dimer"/>
    <property type="match status" value="1"/>
</dbReference>
<dbReference type="Gene3D" id="3.40.710.10">
    <property type="entry name" value="DD-peptidase/beta-lactamase superfamily"/>
    <property type="match status" value="1"/>
</dbReference>
<feature type="domain" description="Penicillin-binding protein dimerisation" evidence="6">
    <location>
        <begin position="59"/>
        <end position="211"/>
    </location>
</feature>
<evidence type="ECO:0000313" key="8">
    <source>
        <dbReference type="Proteomes" id="UP000604381"/>
    </source>
</evidence>
<dbReference type="Pfam" id="PF00905">
    <property type="entry name" value="Transpeptidase"/>
    <property type="match status" value="1"/>
</dbReference>
<dbReference type="PANTHER" id="PTHR30627:SF1">
    <property type="entry name" value="PEPTIDOGLYCAN D,D-TRANSPEPTIDASE FTSI"/>
    <property type="match status" value="1"/>
</dbReference>
<dbReference type="InterPro" id="IPR012338">
    <property type="entry name" value="Beta-lactam/transpept-like"/>
</dbReference>
<dbReference type="Gene3D" id="3.90.1310.10">
    <property type="entry name" value="Penicillin-binding protein 2a (Domain 2)"/>
    <property type="match status" value="1"/>
</dbReference>
<dbReference type="Gene3D" id="3.30.450.330">
    <property type="match status" value="1"/>
</dbReference>
<evidence type="ECO:0000256" key="3">
    <source>
        <dbReference type="ARBA" id="ARBA00023136"/>
    </source>
</evidence>
<dbReference type="InterPro" id="IPR005311">
    <property type="entry name" value="PBP_dimer"/>
</dbReference>
<evidence type="ECO:0000313" key="7">
    <source>
        <dbReference type="EMBL" id="MBF2735252.1"/>
    </source>
</evidence>
<accession>A0A930UF41</accession>
<dbReference type="InterPro" id="IPR036138">
    <property type="entry name" value="PBP_dimer_sf"/>
</dbReference>
<evidence type="ECO:0000256" key="4">
    <source>
        <dbReference type="SAM" id="MobiDB-lite"/>
    </source>
</evidence>
<dbReference type="GO" id="GO:0071555">
    <property type="term" value="P:cell wall organization"/>
    <property type="evidence" value="ECO:0007669"/>
    <property type="project" value="TreeGrafter"/>
</dbReference>
<keyword evidence="8" id="KW-1185">Reference proteome</keyword>
<sequence length="589" mass="63537">MIKLRERRVACAPARMHLIVFALLLAFALLLGGATWRSVIQGDMLTSEARSRYLDRIMIEGERGAIWDRNGRPMAMSAVVYSAHLNPVQFRGWAEKKPQAAARAAATLAAQLELDGAKIDEILARTSGFAYLRHGLTPEEMRRARDAGIPYLRFEKRYRRFYPTAQEAAHVTGFINHEGRGMVGVERARHAELRPAAGQMRVLRTSGGQVLEVHSREPATNGGDVYLTIDSRLQYIAAVALAQAVEHHQARAGSAIVLDAVTGDILALTNVPSFNPNNIAAEPDLRRNRALQDIFEPGSTMKPVLAALALEEGLLSPGTLLRTAKPLRYGSYLIQDKKIDTDLTLTETIMRSSNVGAVRVAEMLDDAAMHAGYQAFGFGGGLLLGMAGETSGRLRPHESWRPVEKATMAYGYGLSANLLQLARAYGVFAADGMLAAPGLELGAERPAPARVLDPATARQVVAMLESVVSTEGTARRAAVSGYRVAGKTGTTHKRRTDGAKGYDRDLYQSLFVGLAPASRPRFVCAVLVDEPSRNGYYGGTVAAPVFAKVMAQALRLYGVPLDAPDAEEEEASELIATSAPGAGPARKRG</sequence>
<comment type="subcellular location">
    <subcellularLocation>
        <location evidence="1">Membrane</location>
    </subcellularLocation>
</comment>
<evidence type="ECO:0000256" key="1">
    <source>
        <dbReference type="ARBA" id="ARBA00004370"/>
    </source>
</evidence>
<dbReference type="InterPro" id="IPR001460">
    <property type="entry name" value="PCN-bd_Tpept"/>
</dbReference>
<dbReference type="InterPro" id="IPR050515">
    <property type="entry name" value="Beta-lactam/transpept"/>
</dbReference>
<dbReference type="GO" id="GO:0004180">
    <property type="term" value="F:carboxypeptidase activity"/>
    <property type="evidence" value="ECO:0007669"/>
    <property type="project" value="UniProtKB-KW"/>
</dbReference>
<dbReference type="Proteomes" id="UP000604381">
    <property type="component" value="Unassembled WGS sequence"/>
</dbReference>
<organism evidence="7 8">
    <name type="scientific">Candidatus Amphirhobacter heronislandensis</name>
    <dbReference type="NCBI Taxonomy" id="1732024"/>
    <lineage>
        <taxon>Bacteria</taxon>
        <taxon>Pseudomonadati</taxon>
        <taxon>Pseudomonadota</taxon>
        <taxon>Gammaproteobacteria</taxon>
        <taxon>Candidatus Tethybacterales</taxon>
        <taxon>Candidatus Tethybacteraceae</taxon>
        <taxon>Candidatus Amphirhobacter</taxon>
    </lineage>
</organism>
<evidence type="ECO:0000259" key="5">
    <source>
        <dbReference type="Pfam" id="PF00905"/>
    </source>
</evidence>
<evidence type="ECO:0000259" key="6">
    <source>
        <dbReference type="Pfam" id="PF03717"/>
    </source>
</evidence>
<dbReference type="GO" id="GO:0005886">
    <property type="term" value="C:plasma membrane"/>
    <property type="evidence" value="ECO:0007669"/>
    <property type="project" value="TreeGrafter"/>
</dbReference>
<evidence type="ECO:0000256" key="2">
    <source>
        <dbReference type="ARBA" id="ARBA00022645"/>
    </source>
</evidence>
<comment type="caution">
    <text evidence="7">The sequence shown here is derived from an EMBL/GenBank/DDBJ whole genome shotgun (WGS) entry which is preliminary data.</text>
</comment>
<dbReference type="SUPFAM" id="SSF56519">
    <property type="entry name" value="Penicillin binding protein dimerisation domain"/>
    <property type="match status" value="1"/>
</dbReference>
<dbReference type="SUPFAM" id="SSF56601">
    <property type="entry name" value="beta-lactamase/transpeptidase-like"/>
    <property type="match status" value="1"/>
</dbReference>
<keyword evidence="2" id="KW-0645">Protease</keyword>
<name>A0A930UF41_9GAMM</name>
<protein>
    <submittedName>
        <fullName evidence="7">Penicillin-binding protein 2</fullName>
    </submittedName>
</protein>
<feature type="domain" description="Penicillin-binding protein transpeptidase" evidence="5">
    <location>
        <begin position="253"/>
        <end position="550"/>
    </location>
</feature>
<keyword evidence="2" id="KW-0378">Hydrolase</keyword>
<proteinExistence type="predicted"/>
<dbReference type="GO" id="GO:0008658">
    <property type="term" value="F:penicillin binding"/>
    <property type="evidence" value="ECO:0007669"/>
    <property type="project" value="InterPro"/>
</dbReference>
<keyword evidence="2" id="KW-0121">Carboxypeptidase</keyword>
<dbReference type="PANTHER" id="PTHR30627">
    <property type="entry name" value="PEPTIDOGLYCAN D,D-TRANSPEPTIDASE"/>
    <property type="match status" value="1"/>
</dbReference>
<gene>
    <name evidence="7" type="ORF">ISN26_04100</name>
</gene>
<dbReference type="AlphaFoldDB" id="A0A930UF41"/>
<reference evidence="7" key="1">
    <citation type="submission" date="2020-10" db="EMBL/GenBank/DDBJ databases">
        <title>An improved Amphimedon queenslandica hologenome assembly reveals how three proteobacterial symbionts can extend the metabolic phenotypic of their marine sponge host.</title>
        <authorList>
            <person name="Degnan B."/>
            <person name="Degnan S."/>
            <person name="Xiang X."/>
        </authorList>
    </citation>
    <scope>NUCLEOTIDE SEQUENCE</scope>
    <source>
        <strain evidence="7">AqS2</strain>
    </source>
</reference>